<gene>
    <name evidence="1" type="ORF">ACFFIC_26875</name>
</gene>
<keyword evidence="2" id="KW-1185">Reference proteome</keyword>
<evidence type="ECO:0000313" key="1">
    <source>
        <dbReference type="EMBL" id="MFC0389146.1"/>
    </source>
</evidence>
<reference evidence="1 2" key="1">
    <citation type="submission" date="2024-09" db="EMBL/GenBank/DDBJ databases">
        <authorList>
            <person name="Sun Q."/>
            <person name="Mori K."/>
        </authorList>
    </citation>
    <scope>NUCLEOTIDE SEQUENCE [LARGE SCALE GENOMIC DNA]</scope>
    <source>
        <strain evidence="1 2">CCM 7468</strain>
    </source>
</reference>
<evidence type="ECO:0000313" key="2">
    <source>
        <dbReference type="Proteomes" id="UP001589789"/>
    </source>
</evidence>
<protein>
    <recommendedName>
        <fullName evidence="3">Capsular biosynthesis protein</fullName>
    </recommendedName>
</protein>
<accession>A0ABV6IZT6</accession>
<dbReference type="Proteomes" id="UP001589789">
    <property type="component" value="Unassembled WGS sequence"/>
</dbReference>
<name>A0ABV6IZT6_9PROT</name>
<organism evidence="1 2">
    <name type="scientific">Muricoccus vinaceus</name>
    <dbReference type="NCBI Taxonomy" id="424704"/>
    <lineage>
        <taxon>Bacteria</taxon>
        <taxon>Pseudomonadati</taxon>
        <taxon>Pseudomonadota</taxon>
        <taxon>Alphaproteobacteria</taxon>
        <taxon>Acetobacterales</taxon>
        <taxon>Roseomonadaceae</taxon>
        <taxon>Muricoccus</taxon>
    </lineage>
</organism>
<comment type="caution">
    <text evidence="1">The sequence shown here is derived from an EMBL/GenBank/DDBJ whole genome shotgun (WGS) entry which is preliminary data.</text>
</comment>
<dbReference type="EMBL" id="JBHLVZ010000094">
    <property type="protein sequence ID" value="MFC0389146.1"/>
    <property type="molecule type" value="Genomic_DNA"/>
</dbReference>
<sequence>MADTLLPKVEQEAPRRLSEAVKARETIAICGPSIWERIELVELMARSISPRSRVLVMEDAKTRDPRLSPRHLPLNRAILNYNVPESPGTVFEEIARAALGLSGDYLIIPNLSFADFDVFNRLVAPAFDGLIVALDLFEIDPRVHAFADVVVGVVSNKVSPAGIGDVYAKTSLQHSA</sequence>
<dbReference type="RefSeq" id="WP_377056248.1">
    <property type="nucleotide sequence ID" value="NZ_JBHLVZ010000094.1"/>
</dbReference>
<evidence type="ECO:0008006" key="3">
    <source>
        <dbReference type="Google" id="ProtNLM"/>
    </source>
</evidence>
<proteinExistence type="predicted"/>